<sequence>MNLSENKSRNLWKGLITVSLFLICQMGFSQSLAYKTLLNTLYDSQFPVLKPEEIQDLSKFQVIDSREKEEFQVSHLKGAIWVGYDSFSLENVKDLDKEKPVLVYCTVGARSQTIGKQLQEAGFSKVYNLYGGIIHWANEENPLYQDDSLTRQVHTYTRTWGIWLQNGEKVY</sequence>
<dbReference type="SMART" id="SM00450">
    <property type="entry name" value="RHOD"/>
    <property type="match status" value="1"/>
</dbReference>
<keyword evidence="2" id="KW-0808">Transferase</keyword>
<dbReference type="STRING" id="686796.SAMN04488104_102928"/>
<dbReference type="Pfam" id="PF00581">
    <property type="entry name" value="Rhodanese"/>
    <property type="match status" value="1"/>
</dbReference>
<dbReference type="RefSeq" id="WP_240507825.1">
    <property type="nucleotide sequence ID" value="NZ_FNAC01000029.1"/>
</dbReference>
<protein>
    <submittedName>
        <fullName evidence="2">Rhodanese-related sulfurtransferase</fullName>
    </submittedName>
</protein>
<dbReference type="InterPro" id="IPR036873">
    <property type="entry name" value="Rhodanese-like_dom_sf"/>
</dbReference>
<dbReference type="SUPFAM" id="SSF52821">
    <property type="entry name" value="Rhodanese/Cell cycle control phosphatase"/>
    <property type="match status" value="1"/>
</dbReference>
<evidence type="ECO:0000313" key="2">
    <source>
        <dbReference type="EMBL" id="SDD42399.1"/>
    </source>
</evidence>
<dbReference type="PANTHER" id="PTHR43031:SF18">
    <property type="entry name" value="RHODANESE-RELATED SULFURTRANSFERASES"/>
    <property type="match status" value="1"/>
</dbReference>
<dbReference type="Proteomes" id="UP000199060">
    <property type="component" value="Unassembled WGS sequence"/>
</dbReference>
<dbReference type="CDD" id="cd00158">
    <property type="entry name" value="RHOD"/>
    <property type="match status" value="1"/>
</dbReference>
<gene>
    <name evidence="2" type="ORF">SAMN04488104_102928</name>
</gene>
<dbReference type="GO" id="GO:0016740">
    <property type="term" value="F:transferase activity"/>
    <property type="evidence" value="ECO:0007669"/>
    <property type="project" value="UniProtKB-KW"/>
</dbReference>
<dbReference type="InterPro" id="IPR001763">
    <property type="entry name" value="Rhodanese-like_dom"/>
</dbReference>
<organism evidence="2 3">
    <name type="scientific">Algoriphagus faecimaris</name>
    <dbReference type="NCBI Taxonomy" id="686796"/>
    <lineage>
        <taxon>Bacteria</taxon>
        <taxon>Pseudomonadati</taxon>
        <taxon>Bacteroidota</taxon>
        <taxon>Cytophagia</taxon>
        <taxon>Cytophagales</taxon>
        <taxon>Cyclobacteriaceae</taxon>
        <taxon>Algoriphagus</taxon>
    </lineage>
</organism>
<dbReference type="EMBL" id="FNAC01000029">
    <property type="protein sequence ID" value="SDD42399.1"/>
    <property type="molecule type" value="Genomic_DNA"/>
</dbReference>
<reference evidence="3" key="1">
    <citation type="submission" date="2016-10" db="EMBL/GenBank/DDBJ databases">
        <authorList>
            <person name="Varghese N."/>
            <person name="Submissions S."/>
        </authorList>
    </citation>
    <scope>NUCLEOTIDE SEQUENCE [LARGE SCALE GENOMIC DNA]</scope>
    <source>
        <strain evidence="3">DSM 23095</strain>
    </source>
</reference>
<evidence type="ECO:0000259" key="1">
    <source>
        <dbReference type="PROSITE" id="PS50206"/>
    </source>
</evidence>
<dbReference type="PANTHER" id="PTHR43031">
    <property type="entry name" value="FAD-DEPENDENT OXIDOREDUCTASE"/>
    <property type="match status" value="1"/>
</dbReference>
<dbReference type="AlphaFoldDB" id="A0A1G6UM80"/>
<dbReference type="NCBIfam" id="NF045521">
    <property type="entry name" value="rhoda_near_glyco"/>
    <property type="match status" value="1"/>
</dbReference>
<dbReference type="Gene3D" id="3.40.250.10">
    <property type="entry name" value="Rhodanese-like domain"/>
    <property type="match status" value="1"/>
</dbReference>
<proteinExistence type="predicted"/>
<name>A0A1G6UM80_9BACT</name>
<feature type="domain" description="Rhodanese" evidence="1">
    <location>
        <begin position="56"/>
        <end position="145"/>
    </location>
</feature>
<evidence type="ECO:0000313" key="3">
    <source>
        <dbReference type="Proteomes" id="UP000199060"/>
    </source>
</evidence>
<keyword evidence="3" id="KW-1185">Reference proteome</keyword>
<dbReference type="PROSITE" id="PS50206">
    <property type="entry name" value="RHODANESE_3"/>
    <property type="match status" value="1"/>
</dbReference>
<dbReference type="InterPro" id="IPR050229">
    <property type="entry name" value="GlpE_sulfurtransferase"/>
</dbReference>
<accession>A0A1G6UM80</accession>